<comment type="function">
    <text evidence="5">Catalyzes the NADPH-dependent reduction of N-acetyl-5-glutamyl phosphate to yield N-acetyl-L-glutamate 5-semialdehyde.</text>
</comment>
<dbReference type="InterPro" id="IPR000534">
    <property type="entry name" value="Semialdehyde_DH_NAD-bd"/>
</dbReference>
<comment type="similarity">
    <text evidence="5">Belongs to the NAGSA dehydrogenase family. Type 1 subfamily.</text>
</comment>
<dbReference type="OrthoDB" id="9801289at2"/>
<dbReference type="Pfam" id="PF22698">
    <property type="entry name" value="Semialdhyde_dhC_1"/>
    <property type="match status" value="1"/>
</dbReference>
<gene>
    <name evidence="5" type="primary">argC</name>
    <name evidence="8" type="ORF">EAS64_31965</name>
</gene>
<dbReference type="AlphaFoldDB" id="A0A6P2BQ15"/>
<evidence type="ECO:0000256" key="2">
    <source>
        <dbReference type="ARBA" id="ARBA00022605"/>
    </source>
</evidence>
<dbReference type="Gene3D" id="3.30.360.10">
    <property type="entry name" value="Dihydrodipicolinate Reductase, domain 2"/>
    <property type="match status" value="1"/>
</dbReference>
<evidence type="ECO:0000313" key="8">
    <source>
        <dbReference type="EMBL" id="TVZ00948.1"/>
    </source>
</evidence>
<evidence type="ECO:0000259" key="7">
    <source>
        <dbReference type="SMART" id="SM00859"/>
    </source>
</evidence>
<evidence type="ECO:0000256" key="4">
    <source>
        <dbReference type="ARBA" id="ARBA00023002"/>
    </source>
</evidence>
<feature type="active site" evidence="5 6">
    <location>
        <position position="150"/>
    </location>
</feature>
<evidence type="ECO:0000256" key="6">
    <source>
        <dbReference type="PROSITE-ProRule" id="PRU10010"/>
    </source>
</evidence>
<dbReference type="InterPro" id="IPR058924">
    <property type="entry name" value="AGPR_dimerisation_dom"/>
</dbReference>
<proteinExistence type="inferred from homology"/>
<sequence>MGTRVAVAGASGYAGGELLRLLAGHPDLEITAVSAGSSAGKPITSIHPNLVGHPAFDGVNFAATDAATLGEAELIFMALPHGESAKLADALPQARIVDLSADFRLGDAETWHKFYGADVAHAGRWAYGLPELPGAKENIRQARTVAAPGCYATTSILALAPLLAAGLAEPDDIVIVAASGTSGAGRSLRTDLLASEVMGSMSAYKVGGTHRHTPEIEQALSEASGLEVTLSFTPTLAPMPRGILATCTAKLTKAATASADPGQALRDALGAAYSTSPFVHLLPDGQWPATAAVYGSNGAHVQAAADLHAGRAVVISTTDNLGKGAAGQAVQLANLMLGLPETAGLTTHGVAP</sequence>
<feature type="domain" description="Semialdehyde dehydrogenase NAD-binding" evidence="7">
    <location>
        <begin position="4"/>
        <end position="139"/>
    </location>
</feature>
<dbReference type="NCBIfam" id="TIGR01850">
    <property type="entry name" value="argC"/>
    <property type="match status" value="1"/>
</dbReference>
<dbReference type="EMBL" id="RPFW01000007">
    <property type="protein sequence ID" value="TVZ00948.1"/>
    <property type="molecule type" value="Genomic_DNA"/>
</dbReference>
<dbReference type="RefSeq" id="WP_145859160.1">
    <property type="nucleotide sequence ID" value="NZ_RPFW01000007.1"/>
</dbReference>
<evidence type="ECO:0000256" key="5">
    <source>
        <dbReference type="HAMAP-Rule" id="MF_00150"/>
    </source>
</evidence>
<dbReference type="SUPFAM" id="SSF51735">
    <property type="entry name" value="NAD(P)-binding Rossmann-fold domains"/>
    <property type="match status" value="1"/>
</dbReference>
<comment type="pathway">
    <text evidence="5">Amino-acid biosynthesis; L-arginine biosynthesis; N(2)-acetyl-L-ornithine from L-glutamate: step 3/4.</text>
</comment>
<protein>
    <recommendedName>
        <fullName evidence="5">N-acetyl-gamma-glutamyl-phosphate reductase</fullName>
        <shortName evidence="5">AGPR</shortName>
        <ecNumber evidence="5">1.2.1.38</ecNumber>
    </recommendedName>
    <alternativeName>
        <fullName evidence="5">N-acetyl-glutamate semialdehyde dehydrogenase</fullName>
        <shortName evidence="5">NAGSA dehydrogenase</shortName>
    </alternativeName>
</protein>
<reference evidence="8 9" key="1">
    <citation type="submission" date="2018-11" db="EMBL/GenBank/DDBJ databases">
        <title>Trebonia kvetii gen.nov., sp.nov., a novel acidophilic actinobacterium, and proposal of the new actinobacterial family Treboniaceae fam. nov.</title>
        <authorList>
            <person name="Rapoport D."/>
            <person name="Sagova-Mareckova M."/>
            <person name="Sedlacek I."/>
            <person name="Provaznik J."/>
            <person name="Kralova S."/>
            <person name="Pavlinic D."/>
            <person name="Benes V."/>
            <person name="Kopecky J."/>
        </authorList>
    </citation>
    <scope>NUCLEOTIDE SEQUENCE [LARGE SCALE GENOMIC DNA]</scope>
    <source>
        <strain evidence="8 9">15Tr583</strain>
    </source>
</reference>
<dbReference type="GO" id="GO:0070401">
    <property type="term" value="F:NADP+ binding"/>
    <property type="evidence" value="ECO:0007669"/>
    <property type="project" value="InterPro"/>
</dbReference>
<dbReference type="PROSITE" id="PS01224">
    <property type="entry name" value="ARGC"/>
    <property type="match status" value="1"/>
</dbReference>
<keyword evidence="1 5" id="KW-0055">Arginine biosynthesis</keyword>
<keyword evidence="5" id="KW-0963">Cytoplasm</keyword>
<dbReference type="CDD" id="cd24148">
    <property type="entry name" value="AGPR_1_actinobacAGPR_like"/>
    <property type="match status" value="1"/>
</dbReference>
<keyword evidence="4 5" id="KW-0560">Oxidoreductase</keyword>
<dbReference type="PANTHER" id="PTHR32338">
    <property type="entry name" value="N-ACETYL-GAMMA-GLUTAMYL-PHOSPHATE REDUCTASE, CHLOROPLASTIC-RELATED-RELATED"/>
    <property type="match status" value="1"/>
</dbReference>
<dbReference type="UniPathway" id="UPA00068">
    <property type="reaction ID" value="UER00108"/>
</dbReference>
<dbReference type="InterPro" id="IPR036291">
    <property type="entry name" value="NAD(P)-bd_dom_sf"/>
</dbReference>
<dbReference type="GO" id="GO:0051287">
    <property type="term" value="F:NAD binding"/>
    <property type="evidence" value="ECO:0007669"/>
    <property type="project" value="InterPro"/>
</dbReference>
<dbReference type="PANTHER" id="PTHR32338:SF10">
    <property type="entry name" value="N-ACETYL-GAMMA-GLUTAMYL-PHOSPHATE REDUCTASE, CHLOROPLASTIC-RELATED"/>
    <property type="match status" value="1"/>
</dbReference>
<keyword evidence="3 5" id="KW-0521">NADP</keyword>
<dbReference type="GO" id="GO:0003942">
    <property type="term" value="F:N-acetyl-gamma-glutamyl-phosphate reductase activity"/>
    <property type="evidence" value="ECO:0007669"/>
    <property type="project" value="UniProtKB-UniRule"/>
</dbReference>
<comment type="catalytic activity">
    <reaction evidence="5">
        <text>N-acetyl-L-glutamate 5-semialdehyde + phosphate + NADP(+) = N-acetyl-L-glutamyl 5-phosphate + NADPH + H(+)</text>
        <dbReference type="Rhea" id="RHEA:21588"/>
        <dbReference type="ChEBI" id="CHEBI:15378"/>
        <dbReference type="ChEBI" id="CHEBI:29123"/>
        <dbReference type="ChEBI" id="CHEBI:43474"/>
        <dbReference type="ChEBI" id="CHEBI:57783"/>
        <dbReference type="ChEBI" id="CHEBI:57936"/>
        <dbReference type="ChEBI" id="CHEBI:58349"/>
        <dbReference type="EC" id="1.2.1.38"/>
    </reaction>
</comment>
<dbReference type="CDD" id="cd23934">
    <property type="entry name" value="AGPR_1_C"/>
    <property type="match status" value="1"/>
</dbReference>
<dbReference type="EC" id="1.2.1.38" evidence="5"/>
<evidence type="ECO:0000256" key="1">
    <source>
        <dbReference type="ARBA" id="ARBA00022571"/>
    </source>
</evidence>
<keyword evidence="2 5" id="KW-0028">Amino-acid biosynthesis</keyword>
<dbReference type="SMART" id="SM00859">
    <property type="entry name" value="Semialdhyde_dh"/>
    <property type="match status" value="1"/>
</dbReference>
<dbReference type="GO" id="GO:0005737">
    <property type="term" value="C:cytoplasm"/>
    <property type="evidence" value="ECO:0007669"/>
    <property type="project" value="UniProtKB-SubCell"/>
</dbReference>
<dbReference type="Gene3D" id="3.40.50.720">
    <property type="entry name" value="NAD(P)-binding Rossmann-like Domain"/>
    <property type="match status" value="1"/>
</dbReference>
<evidence type="ECO:0000256" key="3">
    <source>
        <dbReference type="ARBA" id="ARBA00022857"/>
    </source>
</evidence>
<evidence type="ECO:0000313" key="9">
    <source>
        <dbReference type="Proteomes" id="UP000460272"/>
    </source>
</evidence>
<dbReference type="InterPro" id="IPR050085">
    <property type="entry name" value="AGPR"/>
</dbReference>
<dbReference type="InterPro" id="IPR023013">
    <property type="entry name" value="AGPR_AS"/>
</dbReference>
<accession>A0A6P2BQ15</accession>
<dbReference type="SUPFAM" id="SSF55347">
    <property type="entry name" value="Glyceraldehyde-3-phosphate dehydrogenase-like, C-terminal domain"/>
    <property type="match status" value="1"/>
</dbReference>
<keyword evidence="9" id="KW-1185">Reference proteome</keyword>
<dbReference type="InterPro" id="IPR000706">
    <property type="entry name" value="AGPR_type-1"/>
</dbReference>
<dbReference type="Proteomes" id="UP000460272">
    <property type="component" value="Unassembled WGS sequence"/>
</dbReference>
<dbReference type="HAMAP" id="MF_00150">
    <property type="entry name" value="ArgC_type1"/>
    <property type="match status" value="1"/>
</dbReference>
<dbReference type="Pfam" id="PF01118">
    <property type="entry name" value="Semialdhyde_dh"/>
    <property type="match status" value="1"/>
</dbReference>
<comment type="subcellular location">
    <subcellularLocation>
        <location evidence="5">Cytoplasm</location>
    </subcellularLocation>
</comment>
<name>A0A6P2BQ15_9ACTN</name>
<dbReference type="GO" id="GO:0006526">
    <property type="term" value="P:L-arginine biosynthetic process"/>
    <property type="evidence" value="ECO:0007669"/>
    <property type="project" value="UniProtKB-UniRule"/>
</dbReference>
<organism evidence="8 9">
    <name type="scientific">Trebonia kvetii</name>
    <dbReference type="NCBI Taxonomy" id="2480626"/>
    <lineage>
        <taxon>Bacteria</taxon>
        <taxon>Bacillati</taxon>
        <taxon>Actinomycetota</taxon>
        <taxon>Actinomycetes</taxon>
        <taxon>Streptosporangiales</taxon>
        <taxon>Treboniaceae</taxon>
        <taxon>Trebonia</taxon>
    </lineage>
</organism>
<comment type="caution">
    <text evidence="8">The sequence shown here is derived from an EMBL/GenBank/DDBJ whole genome shotgun (WGS) entry which is preliminary data.</text>
</comment>